<keyword evidence="3" id="KW-0472">Membrane</keyword>
<keyword evidence="3" id="KW-1133">Transmembrane helix</keyword>
<feature type="transmembrane region" description="Helical" evidence="3">
    <location>
        <begin position="236"/>
        <end position="258"/>
    </location>
</feature>
<feature type="transmembrane region" description="Helical" evidence="3">
    <location>
        <begin position="38"/>
        <end position="57"/>
    </location>
</feature>
<evidence type="ECO:0000313" key="6">
    <source>
        <dbReference type="Proteomes" id="UP000596311"/>
    </source>
</evidence>
<evidence type="ECO:0000256" key="3">
    <source>
        <dbReference type="SAM" id="Phobius"/>
    </source>
</evidence>
<dbReference type="InterPro" id="IPR037185">
    <property type="entry name" value="EmrE-like"/>
</dbReference>
<feature type="transmembrane region" description="Helical" evidence="3">
    <location>
        <begin position="64"/>
        <end position="82"/>
    </location>
</feature>
<dbReference type="RefSeq" id="WP_203214784.1">
    <property type="nucleotide sequence ID" value="NZ_CP049945.1"/>
</dbReference>
<comment type="similarity">
    <text evidence="1">Belongs to the EamA transporter family.</text>
</comment>
<feature type="transmembrane region" description="Helical" evidence="3">
    <location>
        <begin position="145"/>
        <end position="166"/>
    </location>
</feature>
<protein>
    <submittedName>
        <fullName evidence="5">DMT family transporter</fullName>
    </submittedName>
</protein>
<sequence length="320" mass="32354">MKLDKTLLALAATVLLWATAFPAIRVALDGYGPAQLSFLRLAVASLALAAVAPLLGVRRPAGADLWRIAIAGGAGMSAYQLLLNWGEIHVPAGTASLIVAAVPAMSAVLAVCFLGERLTPAKAGGSLVALAGAALIAVSGKESGYTVAAWAVLAAAFSQAVYHLTIKPLLQRYSGLEVAAYAMWAGTALLAPLAPGAVRATLDAPAGATAAVVFLGLLPSAAGFVIWGYAVARLSVTAATAALHLVPAVTLAVSYVWLGEQPQPVALLGGLITIAGLVLLNKRRGPAKHLTGPVPITSRPPAPPLLKPASLPADAHGERP</sequence>
<feature type="domain" description="EamA" evidence="4">
    <location>
        <begin position="149"/>
        <end position="281"/>
    </location>
</feature>
<feature type="transmembrane region" description="Helical" evidence="3">
    <location>
        <begin position="94"/>
        <end position="114"/>
    </location>
</feature>
<gene>
    <name evidence="5" type="ORF">G9U55_13135</name>
</gene>
<evidence type="ECO:0000259" key="4">
    <source>
        <dbReference type="Pfam" id="PF00892"/>
    </source>
</evidence>
<feature type="transmembrane region" description="Helical" evidence="3">
    <location>
        <begin position="121"/>
        <end position="139"/>
    </location>
</feature>
<keyword evidence="3" id="KW-0812">Transmembrane</keyword>
<dbReference type="InterPro" id="IPR052756">
    <property type="entry name" value="Alkyne_AA_exporter"/>
</dbReference>
<keyword evidence="6" id="KW-1185">Reference proteome</keyword>
<feature type="domain" description="EamA" evidence="4">
    <location>
        <begin position="7"/>
        <end position="137"/>
    </location>
</feature>
<dbReference type="SUPFAM" id="SSF103481">
    <property type="entry name" value="Multidrug resistance efflux transporter EmrE"/>
    <property type="match status" value="2"/>
</dbReference>
<dbReference type="PANTHER" id="PTHR12715">
    <property type="entry name" value="TRANSPORTER, DRUG/METABOLITE EXPORTER FAMILY"/>
    <property type="match status" value="1"/>
</dbReference>
<dbReference type="EMBL" id="CP049945">
    <property type="protein sequence ID" value="QRF03055.1"/>
    <property type="molecule type" value="Genomic_DNA"/>
</dbReference>
<feature type="transmembrane region" description="Helical" evidence="3">
    <location>
        <begin position="178"/>
        <end position="198"/>
    </location>
</feature>
<proteinExistence type="inferred from homology"/>
<dbReference type="Proteomes" id="UP000596311">
    <property type="component" value="Chromosome"/>
</dbReference>
<organism evidence="5 6">
    <name type="scientific">Streptomyces koyangensis</name>
    <dbReference type="NCBI Taxonomy" id="188770"/>
    <lineage>
        <taxon>Bacteria</taxon>
        <taxon>Bacillati</taxon>
        <taxon>Actinomycetota</taxon>
        <taxon>Actinomycetes</taxon>
        <taxon>Kitasatosporales</taxon>
        <taxon>Streptomycetaceae</taxon>
        <taxon>Streptomyces</taxon>
        <taxon>Streptomyces aurantiacus group</taxon>
    </lineage>
</organism>
<evidence type="ECO:0000313" key="5">
    <source>
        <dbReference type="EMBL" id="QRF03055.1"/>
    </source>
</evidence>
<accession>A0ABX7EFQ0</accession>
<feature type="transmembrane region" description="Helical" evidence="3">
    <location>
        <begin position="264"/>
        <end position="280"/>
    </location>
</feature>
<evidence type="ECO:0000256" key="2">
    <source>
        <dbReference type="SAM" id="MobiDB-lite"/>
    </source>
</evidence>
<dbReference type="PANTHER" id="PTHR12715:SF4">
    <property type="entry name" value="EAMA DOMAIN-CONTAINING PROTEIN"/>
    <property type="match status" value="1"/>
</dbReference>
<dbReference type="InterPro" id="IPR000620">
    <property type="entry name" value="EamA_dom"/>
</dbReference>
<name>A0ABX7EFQ0_9ACTN</name>
<feature type="region of interest" description="Disordered" evidence="2">
    <location>
        <begin position="290"/>
        <end position="320"/>
    </location>
</feature>
<reference evidence="5 6" key="1">
    <citation type="submission" date="2020-03" db="EMBL/GenBank/DDBJ databases">
        <title>Genome mining and metabolic profiling illuminate the polycyclic tetramate macrolactams from Streptomyces koyangensis SCSIO 5802.</title>
        <authorList>
            <person name="Ding W."/>
        </authorList>
    </citation>
    <scope>NUCLEOTIDE SEQUENCE [LARGE SCALE GENOMIC DNA]</scope>
    <source>
        <strain evidence="5 6">SCSIO 5802</strain>
    </source>
</reference>
<dbReference type="Pfam" id="PF00892">
    <property type="entry name" value="EamA"/>
    <property type="match status" value="2"/>
</dbReference>
<dbReference type="Gene3D" id="1.10.3730.20">
    <property type="match status" value="1"/>
</dbReference>
<feature type="transmembrane region" description="Helical" evidence="3">
    <location>
        <begin position="204"/>
        <end position="229"/>
    </location>
</feature>
<evidence type="ECO:0000256" key="1">
    <source>
        <dbReference type="ARBA" id="ARBA00007362"/>
    </source>
</evidence>